<dbReference type="STRING" id="233412.HD_0918"/>
<dbReference type="KEGG" id="hdu:HD_0918"/>
<reference evidence="2" key="1">
    <citation type="submission" date="2003-06" db="EMBL/GenBank/DDBJ databases">
        <title>The complete genome sequence of Haemophilus ducreyi.</title>
        <authorList>
            <person name="Munson R.S. Jr."/>
            <person name="Ray W.C."/>
            <person name="Mahairas G."/>
            <person name="Sabo P."/>
            <person name="Mungur R."/>
            <person name="Johnson L."/>
            <person name="Nguyen D."/>
            <person name="Wang J."/>
            <person name="Forst C."/>
            <person name="Hood L."/>
        </authorList>
    </citation>
    <scope>NUCLEOTIDE SEQUENCE [LARGE SCALE GENOMIC DNA]</scope>
    <source>
        <strain evidence="2">35000HP / ATCC 700724</strain>
    </source>
</reference>
<evidence type="ECO:0008006" key="3">
    <source>
        <dbReference type="Google" id="ProtNLM"/>
    </source>
</evidence>
<sequence length="94" mass="11065">MSFSIFGRNNMKVELTLECFAGYLSNDFTNPIDKTLVDEIKTQARQAWRKRPSDKETIRILVKMPATCGQHFRYLEVRQKNENTLQIYHNALLK</sequence>
<dbReference type="AlphaFoldDB" id="Q7VMQ5"/>
<evidence type="ECO:0000313" key="2">
    <source>
        <dbReference type="Proteomes" id="UP000001022"/>
    </source>
</evidence>
<gene>
    <name evidence="1" type="ordered locus">HD_0918</name>
</gene>
<protein>
    <recommendedName>
        <fullName evidence="3">Hemophilus-specific protein</fullName>
    </recommendedName>
</protein>
<dbReference type="EMBL" id="AE017143">
    <property type="protein sequence ID" value="AAP95801.1"/>
    <property type="molecule type" value="Genomic_DNA"/>
</dbReference>
<proteinExistence type="predicted"/>
<keyword evidence="2" id="KW-1185">Reference proteome</keyword>
<accession>Q7VMQ5</accession>
<dbReference type="Proteomes" id="UP000001022">
    <property type="component" value="Chromosome"/>
</dbReference>
<dbReference type="HOGENOM" id="CLU_185164_0_0_6"/>
<name>Q7VMQ5_HAEDU</name>
<organism evidence="1 2">
    <name type="scientific">Haemophilus ducreyi (strain 35000HP / ATCC 700724)</name>
    <dbReference type="NCBI Taxonomy" id="233412"/>
    <lineage>
        <taxon>Bacteria</taxon>
        <taxon>Pseudomonadati</taxon>
        <taxon>Pseudomonadota</taxon>
        <taxon>Gammaproteobacteria</taxon>
        <taxon>Pasteurellales</taxon>
        <taxon>Pasteurellaceae</taxon>
        <taxon>Haemophilus</taxon>
    </lineage>
</organism>
<evidence type="ECO:0000313" key="1">
    <source>
        <dbReference type="EMBL" id="AAP95801.1"/>
    </source>
</evidence>